<dbReference type="Gene3D" id="3.40.50.1980">
    <property type="entry name" value="Nitrogenase molybdenum iron protein domain"/>
    <property type="match status" value="2"/>
</dbReference>
<dbReference type="PANTHER" id="PTHR30535:SF34">
    <property type="entry name" value="MOLYBDATE-BINDING PROTEIN MOLA"/>
    <property type="match status" value="1"/>
</dbReference>
<protein>
    <submittedName>
        <fullName evidence="2">Iron ABC transporter substrate-binding protein</fullName>
    </submittedName>
    <submittedName>
        <fullName evidence="3">Iron complex transport system substrate-binding protein</fullName>
    </submittedName>
</protein>
<evidence type="ECO:0000313" key="4">
    <source>
        <dbReference type="Proteomes" id="UP000193969"/>
    </source>
</evidence>
<keyword evidence="4" id="KW-1185">Reference proteome</keyword>
<sequence>MNKIRILLTMAILGIFLASCGCMDSSETQNKGNEENNRALTITDSYGREVVIPDKIDHTICVGPGALRYLCYLEEQDTVVGVEDIEQWKESIESPQRPYRIANPQFGDSEKYPYIGAFRGKYDAESILTLNPAPDVIFYTYSNAEDADKLSSDVGIPVVGLNYGNTGDENMKQSLQIMGKVMDREQRANEVITFFEEEITELNERTKEKETPTAYIAGISYRGSHGILSTQPDYPPFEYVNVNNVASGVSKTGDWEGYQVGDDALFNWDSNPGIDYIFIDLATHEFSENGNTHTNEKYGIDSFATGGVYAELEAAKNDEIYGVMPYNWYTTNHGNVLADAWYVGKVVYPSEFQDVNPQEKANEIYSFLYAESSVNEDIYETMTDNFGHEFGQISFE</sequence>
<dbReference type="Proteomes" id="UP000278252">
    <property type="component" value="Unassembled WGS sequence"/>
</dbReference>
<evidence type="ECO:0000313" key="5">
    <source>
        <dbReference type="Proteomes" id="UP000278252"/>
    </source>
</evidence>
<dbReference type="EMBL" id="FXBN01000001">
    <property type="protein sequence ID" value="SMH31417.1"/>
    <property type="molecule type" value="Genomic_DNA"/>
</dbReference>
<organism evidence="3 4">
    <name type="scientific">Methanohalophilus portucalensis FDF-1</name>
    <dbReference type="NCBI Taxonomy" id="523843"/>
    <lineage>
        <taxon>Archaea</taxon>
        <taxon>Methanobacteriati</taxon>
        <taxon>Methanobacteriota</taxon>
        <taxon>Stenosarchaea group</taxon>
        <taxon>Methanomicrobia</taxon>
        <taxon>Methanosarcinales</taxon>
        <taxon>Methanosarcinaceae</taxon>
        <taxon>Methanohalophilus</taxon>
    </lineage>
</organism>
<dbReference type="Pfam" id="PF01497">
    <property type="entry name" value="Peripla_BP_2"/>
    <property type="match status" value="1"/>
</dbReference>
<dbReference type="SUPFAM" id="SSF53807">
    <property type="entry name" value="Helical backbone' metal receptor"/>
    <property type="match status" value="1"/>
</dbReference>
<gene>
    <name evidence="2" type="ORF">EFE41_00525</name>
    <name evidence="3" type="ORF">SAMN06264941_0449</name>
</gene>
<dbReference type="InterPro" id="IPR050902">
    <property type="entry name" value="ABC_Transporter_SBP"/>
</dbReference>
<evidence type="ECO:0000313" key="3">
    <source>
        <dbReference type="EMBL" id="SMH31417.1"/>
    </source>
</evidence>
<name>A0A1X7N264_9EURY</name>
<dbReference type="EMBL" id="RJJH01000001">
    <property type="protein sequence ID" value="RNI13110.1"/>
    <property type="molecule type" value="Genomic_DNA"/>
</dbReference>
<reference evidence="4" key="2">
    <citation type="submission" date="2017-04" db="EMBL/GenBank/DDBJ databases">
        <authorList>
            <person name="Varghese N."/>
            <person name="Submissions S."/>
        </authorList>
    </citation>
    <scope>NUCLEOTIDE SEQUENCE [LARGE SCALE GENOMIC DNA]</scope>
    <source>
        <strain evidence="4">FDF-1</strain>
    </source>
</reference>
<reference evidence="3" key="1">
    <citation type="submission" date="2017-04" db="EMBL/GenBank/DDBJ databases">
        <authorList>
            <person name="Afonso C.L."/>
            <person name="Miller P.J."/>
            <person name="Scott M.A."/>
            <person name="Spackman E."/>
            <person name="Goraichik I."/>
            <person name="Dimitrov K.M."/>
            <person name="Suarez D.L."/>
            <person name="Swayne D.E."/>
        </authorList>
    </citation>
    <scope>NUCLEOTIDE SEQUENCE [LARGE SCALE GENOMIC DNA]</scope>
    <source>
        <strain evidence="3">FDF-1</strain>
    </source>
</reference>
<dbReference type="PROSITE" id="PS50983">
    <property type="entry name" value="FE_B12_PBP"/>
    <property type="match status" value="1"/>
</dbReference>
<proteinExistence type="predicted"/>
<reference evidence="2 5" key="3">
    <citation type="submission" date="2018-10" db="EMBL/GenBank/DDBJ databases">
        <title>Cultivation of a novel Methanohalophilus strain from Kebrit Deep of the Red Sea and a genomic comparison of members of the genus Methanohalophilus.</title>
        <authorList>
            <person name="Guan Y."/>
            <person name="Ngugi D.K."/>
            <person name="Stingl U."/>
        </authorList>
    </citation>
    <scope>NUCLEOTIDE SEQUENCE [LARGE SCALE GENOMIC DNA]</scope>
    <source>
        <strain evidence="2 5">DSM 7471</strain>
    </source>
</reference>
<dbReference type="PROSITE" id="PS51257">
    <property type="entry name" value="PROKAR_LIPOPROTEIN"/>
    <property type="match status" value="1"/>
</dbReference>
<accession>A0A1X7N264</accession>
<evidence type="ECO:0000313" key="2">
    <source>
        <dbReference type="EMBL" id="RNI13110.1"/>
    </source>
</evidence>
<dbReference type="Proteomes" id="UP000193969">
    <property type="component" value="Unassembled WGS sequence"/>
</dbReference>
<dbReference type="InterPro" id="IPR002491">
    <property type="entry name" value="ABC_transptr_periplasmic_BD"/>
</dbReference>
<feature type="domain" description="Fe/B12 periplasmic-binding" evidence="1">
    <location>
        <begin position="58"/>
        <end position="351"/>
    </location>
</feature>
<evidence type="ECO:0000259" key="1">
    <source>
        <dbReference type="PROSITE" id="PS50983"/>
    </source>
</evidence>
<dbReference type="AlphaFoldDB" id="A0A1X7N264"/>
<dbReference type="PANTHER" id="PTHR30535">
    <property type="entry name" value="VITAMIN B12-BINDING PROTEIN"/>
    <property type="match status" value="1"/>
</dbReference>